<dbReference type="PANTHER" id="PTHR43190:SF3">
    <property type="entry name" value="N-ACETYL-D-GLUCOSAMINE KINASE"/>
    <property type="match status" value="1"/>
</dbReference>
<organism evidence="2 3">
    <name type="scientific">Actinokineospora bangkokensis</name>
    <dbReference type="NCBI Taxonomy" id="1193682"/>
    <lineage>
        <taxon>Bacteria</taxon>
        <taxon>Bacillati</taxon>
        <taxon>Actinomycetota</taxon>
        <taxon>Actinomycetes</taxon>
        <taxon>Pseudonocardiales</taxon>
        <taxon>Pseudonocardiaceae</taxon>
        <taxon>Actinokineospora</taxon>
    </lineage>
</organism>
<dbReference type="EMBL" id="MKQR01000028">
    <property type="protein sequence ID" value="OLR89817.1"/>
    <property type="molecule type" value="Genomic_DNA"/>
</dbReference>
<dbReference type="OrthoDB" id="8701357at2"/>
<dbReference type="AlphaFoldDB" id="A0A1Q9LCQ9"/>
<protein>
    <recommendedName>
        <fullName evidence="1">ATPase BadF/BadG/BcrA/BcrD type domain-containing protein</fullName>
    </recommendedName>
</protein>
<dbReference type="RefSeq" id="WP_075978024.1">
    <property type="nucleotide sequence ID" value="NZ_MKQR01000028.1"/>
</dbReference>
<dbReference type="Proteomes" id="UP000186040">
    <property type="component" value="Unassembled WGS sequence"/>
</dbReference>
<feature type="domain" description="ATPase BadF/BadG/BcrA/BcrD type" evidence="1">
    <location>
        <begin position="9"/>
        <end position="288"/>
    </location>
</feature>
<gene>
    <name evidence="2" type="ORF">BJP25_01990</name>
</gene>
<dbReference type="Gene3D" id="3.30.420.40">
    <property type="match status" value="2"/>
</dbReference>
<accession>A0A1Q9LCQ9</accession>
<dbReference type="InterPro" id="IPR002731">
    <property type="entry name" value="ATPase_BadF"/>
</dbReference>
<evidence type="ECO:0000313" key="2">
    <source>
        <dbReference type="EMBL" id="OLR89817.1"/>
    </source>
</evidence>
<evidence type="ECO:0000313" key="3">
    <source>
        <dbReference type="Proteomes" id="UP000186040"/>
    </source>
</evidence>
<dbReference type="STRING" id="1193682.BJP25_01990"/>
<dbReference type="InterPro" id="IPR043129">
    <property type="entry name" value="ATPase_NBD"/>
</dbReference>
<dbReference type="SUPFAM" id="SSF53067">
    <property type="entry name" value="Actin-like ATPase domain"/>
    <property type="match status" value="2"/>
</dbReference>
<dbReference type="InterPro" id="IPR052519">
    <property type="entry name" value="Euk-type_GlcNAc_Kinase"/>
</dbReference>
<comment type="caution">
    <text evidence="2">The sequence shown here is derived from an EMBL/GenBank/DDBJ whole genome shotgun (WGS) entry which is preliminary data.</text>
</comment>
<name>A0A1Q9LCQ9_9PSEU</name>
<evidence type="ECO:0000259" key="1">
    <source>
        <dbReference type="Pfam" id="PF01869"/>
    </source>
</evidence>
<dbReference type="Pfam" id="PF01869">
    <property type="entry name" value="BcrAD_BadFG"/>
    <property type="match status" value="1"/>
</dbReference>
<reference evidence="2 3" key="1">
    <citation type="submission" date="2016-10" db="EMBL/GenBank/DDBJ databases">
        <title>The Draft Genome Sequence of Actinokineospora bangkokensis 44EHWT reveals the biosynthetic pathway of antifungal compounds Thailandins with unusual extender unit butylmalonyl-CoA.</title>
        <authorList>
            <person name="Greule A."/>
            <person name="Intra B."/>
            <person name="Flemming S."/>
            <person name="Rommel M.G."/>
            <person name="Panbangred W."/>
            <person name="Bechthold A."/>
        </authorList>
    </citation>
    <scope>NUCLEOTIDE SEQUENCE [LARGE SCALE GENOMIC DNA]</scope>
    <source>
        <strain evidence="2 3">44EHW</strain>
    </source>
</reference>
<dbReference type="PANTHER" id="PTHR43190">
    <property type="entry name" value="N-ACETYL-D-GLUCOSAMINE KINASE"/>
    <property type="match status" value="1"/>
</dbReference>
<keyword evidence="3" id="KW-1185">Reference proteome</keyword>
<sequence>MNTARRVVVGVDGGGTAVRAVAVDPSGQVVGRAAGGGVNPNSHPPEVAAARVAEAIAAALGPHTPAGCVVGMAGTAKLRADPAVAALFDRAFAGAGLTGPPLVLTDAEVAFAAGTDEPDGTVLIGGTGSIACRVEGRRRVATAGGFGWLLGDEGSAFWVGREAVRATLRALQTGAAPGPLARSVLGAAGVDDFGGLITACNARPPIALASYAPLVTAALADPVAADIVERAALALCAEAEAAWVAGPVVLAGALAHAGNPIGGRLREVLGAHRVVAAVDGALGAAWLAGLDAFGGFAHPASG</sequence>
<proteinExistence type="predicted"/>